<evidence type="ECO:0000313" key="3">
    <source>
        <dbReference type="EMBL" id="RHY03840.1"/>
    </source>
</evidence>
<dbReference type="PANTHER" id="PTHR11220:SF58">
    <property type="entry name" value="SOUL HEME-BINDING FAMILY PROTEIN"/>
    <property type="match status" value="1"/>
</dbReference>
<evidence type="ECO:0000313" key="7">
    <source>
        <dbReference type="Proteomes" id="UP000265427"/>
    </source>
</evidence>
<dbReference type="Proteomes" id="UP000265716">
    <property type="component" value="Unassembled WGS sequence"/>
</dbReference>
<dbReference type="VEuPathDB" id="FungiDB:H257_06279"/>
<dbReference type="SUPFAM" id="SSF55136">
    <property type="entry name" value="Probable bacterial effector-binding domain"/>
    <property type="match status" value="2"/>
</dbReference>
<comment type="similarity">
    <text evidence="1">Belongs to the HEBP family.</text>
</comment>
<dbReference type="EMBL" id="QUTA01008391">
    <property type="protein sequence ID" value="RHY03840.1"/>
    <property type="molecule type" value="Genomic_DNA"/>
</dbReference>
<reference evidence="7 8" key="1">
    <citation type="submission" date="2018-08" db="EMBL/GenBank/DDBJ databases">
        <title>Aphanomyces genome sequencing and annotation.</title>
        <authorList>
            <person name="Minardi D."/>
            <person name="Oidtmann B."/>
            <person name="Van Der Giezen M."/>
            <person name="Studholme D.J."/>
        </authorList>
    </citation>
    <scope>NUCLEOTIDE SEQUENCE [LARGE SCALE GENOMIC DNA]</scope>
    <source>
        <strain evidence="6 10">D2</strain>
        <strain evidence="2 7">Kv</strain>
        <strain evidence="4 8">SA</strain>
        <strain evidence="5 11">Si</strain>
        <strain evidence="3 9">Yx</strain>
    </source>
</reference>
<dbReference type="EMBL" id="QUSZ01010505">
    <property type="protein sequence ID" value="RHX98058.1"/>
    <property type="molecule type" value="Genomic_DNA"/>
</dbReference>
<organism evidence="2 7">
    <name type="scientific">Aphanomyces astaci</name>
    <name type="common">Crayfish plague agent</name>
    <dbReference type="NCBI Taxonomy" id="112090"/>
    <lineage>
        <taxon>Eukaryota</taxon>
        <taxon>Sar</taxon>
        <taxon>Stramenopiles</taxon>
        <taxon>Oomycota</taxon>
        <taxon>Saprolegniomycetes</taxon>
        <taxon>Saprolegniales</taxon>
        <taxon>Verrucalvaceae</taxon>
        <taxon>Aphanomyces</taxon>
    </lineage>
</organism>
<dbReference type="EMBL" id="QUTC01007461">
    <property type="protein sequence ID" value="RHY47649.1"/>
    <property type="molecule type" value="Genomic_DNA"/>
</dbReference>
<dbReference type="EMBL" id="QUTB01005890">
    <property type="protein sequence ID" value="RHY52741.1"/>
    <property type="molecule type" value="Genomic_DNA"/>
</dbReference>
<dbReference type="InterPro" id="IPR006917">
    <property type="entry name" value="SOUL_heme-bd"/>
</dbReference>
<evidence type="ECO:0000313" key="4">
    <source>
        <dbReference type="EMBL" id="RHY47649.1"/>
    </source>
</evidence>
<evidence type="ECO:0000313" key="10">
    <source>
        <dbReference type="Proteomes" id="UP000266643"/>
    </source>
</evidence>
<sequence>MGTVFGRIHEETPQYEKLGCVGPNDNIEIRRYDPVYVASVSSKDIPGVTTNVQFARMAFGALARYFGVFSAPENRPHSGESGPGETIPMTAPVVVTTAENAEAEGGEQIAMTVPVVMSTSNDSVDMSMSFILPSKFENQVPPTPLDPKVHVKKLESRLMAVKKFSGELTKSTAEAVASEVIGVLELEGKFKIKRNEHGRPAWEYMGYNAPYTLPWFKTNEVAVLLEDVILTSSSSSADE</sequence>
<dbReference type="Proteomes" id="UP000266239">
    <property type="component" value="Unassembled WGS sequence"/>
</dbReference>
<evidence type="ECO:0000313" key="2">
    <source>
        <dbReference type="EMBL" id="RHX98058.1"/>
    </source>
</evidence>
<dbReference type="Pfam" id="PF04832">
    <property type="entry name" value="SOUL"/>
    <property type="match status" value="2"/>
</dbReference>
<dbReference type="PANTHER" id="PTHR11220">
    <property type="entry name" value="HEME-BINDING PROTEIN-RELATED"/>
    <property type="match status" value="1"/>
</dbReference>
<evidence type="ECO:0000313" key="5">
    <source>
        <dbReference type="EMBL" id="RHY52741.1"/>
    </source>
</evidence>
<gene>
    <name evidence="3" type="ORF">DYB25_001063</name>
    <name evidence="6" type="ORF">DYB30_004380</name>
    <name evidence="5" type="ORF">DYB34_004334</name>
    <name evidence="2" type="ORF">DYB36_004887</name>
    <name evidence="4" type="ORF">DYB38_005605</name>
</gene>
<protein>
    <submittedName>
        <fullName evidence="2">Uncharacterized protein</fullName>
    </submittedName>
</protein>
<accession>A0A396ZWZ2</accession>
<comment type="caution">
    <text evidence="2">The sequence shown here is derived from an EMBL/GenBank/DDBJ whole genome shotgun (WGS) entry which is preliminary data.</text>
</comment>
<name>A0A396ZWZ2_APHAT</name>
<dbReference type="EMBL" id="QUTD01005848">
    <property type="protein sequence ID" value="RHY59156.1"/>
    <property type="molecule type" value="Genomic_DNA"/>
</dbReference>
<evidence type="ECO:0000313" key="8">
    <source>
        <dbReference type="Proteomes" id="UP000265716"/>
    </source>
</evidence>
<proteinExistence type="inferred from homology"/>
<dbReference type="Gene3D" id="3.20.80.10">
    <property type="entry name" value="Regulatory factor, effector binding domain"/>
    <property type="match status" value="2"/>
</dbReference>
<evidence type="ECO:0000313" key="9">
    <source>
        <dbReference type="Proteomes" id="UP000266239"/>
    </source>
</evidence>
<evidence type="ECO:0000256" key="1">
    <source>
        <dbReference type="ARBA" id="ARBA00009817"/>
    </source>
</evidence>
<dbReference type="AlphaFoldDB" id="A0A396ZWZ2"/>
<dbReference type="Proteomes" id="UP000266643">
    <property type="component" value="Unassembled WGS sequence"/>
</dbReference>
<dbReference type="Proteomes" id="UP000283543">
    <property type="component" value="Unassembled WGS sequence"/>
</dbReference>
<evidence type="ECO:0000313" key="11">
    <source>
        <dbReference type="Proteomes" id="UP000283543"/>
    </source>
</evidence>
<evidence type="ECO:0000313" key="6">
    <source>
        <dbReference type="EMBL" id="RHY59156.1"/>
    </source>
</evidence>
<dbReference type="InterPro" id="IPR011256">
    <property type="entry name" value="Reg_factor_effector_dom_sf"/>
</dbReference>
<dbReference type="Proteomes" id="UP000265427">
    <property type="component" value="Unassembled WGS sequence"/>
</dbReference>